<reference evidence="1 2" key="1">
    <citation type="journal article" date="2012" name="BMC Genomics">
        <title>Sequencing the genome of Marssonina brunnea reveals fungus-poplar co-evolution.</title>
        <authorList>
            <person name="Zhu S."/>
            <person name="Cao Y.-Z."/>
            <person name="Jiang C."/>
            <person name="Tan B.-Y."/>
            <person name="Wang Z."/>
            <person name="Feng S."/>
            <person name="Zhang L."/>
            <person name="Su X.-H."/>
            <person name="Brejova B."/>
            <person name="Vinar T."/>
            <person name="Xu M."/>
            <person name="Wang M.-X."/>
            <person name="Zhang S.-G."/>
            <person name="Huang M.-R."/>
            <person name="Wu R."/>
            <person name="Zhou Y."/>
        </authorList>
    </citation>
    <scope>NUCLEOTIDE SEQUENCE [LARGE SCALE GENOMIC DNA]</scope>
    <source>
        <strain evidence="1 2">MB_m1</strain>
    </source>
</reference>
<dbReference type="EMBL" id="JH921443">
    <property type="protein sequence ID" value="EKD14930.1"/>
    <property type="molecule type" value="Genomic_DNA"/>
</dbReference>
<name>K1WC15_MARBU</name>
<evidence type="ECO:0000313" key="1">
    <source>
        <dbReference type="EMBL" id="EKD14930.1"/>
    </source>
</evidence>
<evidence type="ECO:0000313" key="2">
    <source>
        <dbReference type="Proteomes" id="UP000006753"/>
    </source>
</evidence>
<accession>K1WC15</accession>
<sequence length="303" mass="33433">MSEDKVTYVTYNAGIDGKHLHLGNLVHDYQNPSFYEPYVEKAYTDIKDSPPAWAERTSLGNYALTLGKGSEQGHAAPQSASHAAAQRYRVAASEKTTRIEIKDPEDFFREVTLSSPSARRWLSSHLSAAETLAQWEKPSARRPAIWMLTGLILMQHATWTSLSSSSSSSSNDAGFVTGKQAPFHPAGVSSLRRLSLSENVKPTFGFRGEGREGTHVEGATIHETGKYPGTRGWAAQWQRLEFLVGGPERWKAGVKELVRLKDGVAMVRIDEDAYAGIGGGPERELEEVDFDEAYWDAFVDAID</sequence>
<gene>
    <name evidence="1" type="ORF">MBM_06691</name>
</gene>
<protein>
    <submittedName>
        <fullName evidence="1">Uncharacterized protein</fullName>
    </submittedName>
</protein>
<dbReference type="OMA" id="WAGRWER"/>
<dbReference type="eggNOG" id="ENOG502SZ1T">
    <property type="taxonomic scope" value="Eukaryota"/>
</dbReference>
<dbReference type="Proteomes" id="UP000006753">
    <property type="component" value="Unassembled WGS sequence"/>
</dbReference>
<dbReference type="InParanoid" id="K1WC15"/>
<dbReference type="OrthoDB" id="4670414at2759"/>
<proteinExistence type="predicted"/>
<keyword evidence="2" id="KW-1185">Reference proteome</keyword>
<organism evidence="1 2">
    <name type="scientific">Marssonina brunnea f. sp. multigermtubi (strain MB_m1)</name>
    <name type="common">Marssonina leaf spot fungus</name>
    <dbReference type="NCBI Taxonomy" id="1072389"/>
    <lineage>
        <taxon>Eukaryota</taxon>
        <taxon>Fungi</taxon>
        <taxon>Dikarya</taxon>
        <taxon>Ascomycota</taxon>
        <taxon>Pezizomycotina</taxon>
        <taxon>Leotiomycetes</taxon>
        <taxon>Helotiales</taxon>
        <taxon>Drepanopezizaceae</taxon>
        <taxon>Drepanopeziza</taxon>
    </lineage>
</organism>
<dbReference type="KEGG" id="mbe:MBM_06691"/>
<dbReference type="HOGENOM" id="CLU_918534_0_0_1"/>
<dbReference type="AlphaFoldDB" id="K1WC15"/>
<dbReference type="GeneID" id="18762626"/>
<dbReference type="STRING" id="1072389.K1WC15"/>